<dbReference type="Gene3D" id="3.90.320.10">
    <property type="match status" value="1"/>
</dbReference>
<dbReference type="InterPro" id="IPR011604">
    <property type="entry name" value="PDDEXK-like_dom_sf"/>
</dbReference>
<dbReference type="EMBL" id="BARU01007969">
    <property type="protein sequence ID" value="GAH34951.1"/>
    <property type="molecule type" value="Genomic_DNA"/>
</dbReference>
<name>X1ENM2_9ZZZZ</name>
<dbReference type="AlphaFoldDB" id="X1ENM2"/>
<gene>
    <name evidence="1" type="ORF">S03H2_15656</name>
</gene>
<sequence>MVLQKRERRRETDHLYRMYLVEKMREIKRINVYDFKTDATEVITKEKFIEDMKKRYQKQMEAYRFAVRKLFKRDNVRVFLILTSILEIIEV</sequence>
<evidence type="ECO:0008006" key="2">
    <source>
        <dbReference type="Google" id="ProtNLM"/>
    </source>
</evidence>
<evidence type="ECO:0000313" key="1">
    <source>
        <dbReference type="EMBL" id="GAH34951.1"/>
    </source>
</evidence>
<proteinExistence type="predicted"/>
<reference evidence="1" key="1">
    <citation type="journal article" date="2014" name="Front. Microbiol.">
        <title>High frequency of phylogenetically diverse reductive dehalogenase-homologous genes in deep subseafloor sedimentary metagenomes.</title>
        <authorList>
            <person name="Kawai M."/>
            <person name="Futagami T."/>
            <person name="Toyoda A."/>
            <person name="Takaki Y."/>
            <person name="Nishi S."/>
            <person name="Hori S."/>
            <person name="Arai W."/>
            <person name="Tsubouchi T."/>
            <person name="Morono Y."/>
            <person name="Uchiyama I."/>
            <person name="Ito T."/>
            <person name="Fujiyama A."/>
            <person name="Inagaki F."/>
            <person name="Takami H."/>
        </authorList>
    </citation>
    <scope>NUCLEOTIDE SEQUENCE</scope>
    <source>
        <strain evidence="1">Expedition CK06-06</strain>
    </source>
</reference>
<organism evidence="1">
    <name type="scientific">marine sediment metagenome</name>
    <dbReference type="NCBI Taxonomy" id="412755"/>
    <lineage>
        <taxon>unclassified sequences</taxon>
        <taxon>metagenomes</taxon>
        <taxon>ecological metagenomes</taxon>
    </lineage>
</organism>
<protein>
    <recommendedName>
        <fullName evidence="2">PD-(D/E)XK endonuclease-like domain-containing protein</fullName>
    </recommendedName>
</protein>
<comment type="caution">
    <text evidence="1">The sequence shown here is derived from an EMBL/GenBank/DDBJ whole genome shotgun (WGS) entry which is preliminary data.</text>
</comment>
<accession>X1ENM2</accession>